<dbReference type="Proteomes" id="UP001631969">
    <property type="component" value="Unassembled WGS sequence"/>
</dbReference>
<gene>
    <name evidence="1" type="ORF">ACI1P1_03405</name>
</gene>
<evidence type="ECO:0000313" key="1">
    <source>
        <dbReference type="EMBL" id="MFM9327340.1"/>
    </source>
</evidence>
<reference evidence="1" key="1">
    <citation type="submission" date="2024-12" db="EMBL/GenBank/DDBJ databases">
        <authorList>
            <person name="Wu N."/>
        </authorList>
    </citation>
    <scope>NUCLEOTIDE SEQUENCE</scope>
    <source>
        <strain evidence="1">P15</strain>
    </source>
</reference>
<protein>
    <submittedName>
        <fullName evidence="1">MFS transporter</fullName>
    </submittedName>
</protein>
<organism evidence="1 2">
    <name type="scientific">Paenibacillus mesotrionivorans</name>
    <dbReference type="NCBI Taxonomy" id="3160968"/>
    <lineage>
        <taxon>Bacteria</taxon>
        <taxon>Bacillati</taxon>
        <taxon>Bacillota</taxon>
        <taxon>Bacilli</taxon>
        <taxon>Bacillales</taxon>
        <taxon>Paenibacillaceae</taxon>
        <taxon>Paenibacillus</taxon>
    </lineage>
</organism>
<name>A0ACC7NTJ0_9BACL</name>
<accession>A0ACC7NTJ0</accession>
<proteinExistence type="predicted"/>
<evidence type="ECO:0000313" key="2">
    <source>
        <dbReference type="Proteomes" id="UP001631969"/>
    </source>
</evidence>
<comment type="caution">
    <text evidence="1">The sequence shown here is derived from an EMBL/GenBank/DDBJ whole genome shotgun (WGS) entry which is preliminary data.</text>
</comment>
<keyword evidence="2" id="KW-1185">Reference proteome</keyword>
<sequence>MSVPASHLKGGAAQGSGPASTGNNATIYSILFAISLVHLLNDSMQSVIQSILPILEEGMSLTYLQVGFVIFGLNVTSSILQPVVGMYTDKKPSPWLLPTGMVASFFGMLTLAFANQYWQVIVAVVLIGLGSAVFHPEGSRVANMAASPRQRGLAQSIFQVGGNAGQSLGPIMTALIFVTAKQFGAIYFTFVAGAAILVQWFVAKWYKAYITANPRAARASSATVFTPERKRKVRNAVVMLVVLVFARSWYSACISNYYAFYLRDVLNTSIGNAQWYIFTFLGAGAVGTFFGGPLGDRFGRKNILFFSMLGSAPFALLLPYANTFWALPLLAVMGFILLSSFSVTVVYAQELVPGKIGTVSGLITGLAFGMGALGSVALGAMADFTSISFVMKICSVLPLLGLLTFLLPADTTVRSWSGE</sequence>
<dbReference type="EMBL" id="JBJURJ010000002">
    <property type="protein sequence ID" value="MFM9327340.1"/>
    <property type="molecule type" value="Genomic_DNA"/>
</dbReference>